<dbReference type="Gene3D" id="1.20.1050.10">
    <property type="match status" value="1"/>
</dbReference>
<keyword evidence="3" id="KW-1185">Reference proteome</keyword>
<sequence>MLILRTSPASPFGRKVKIAASLLGLSDQIELVDADTSSPNDSLRQQNPLGKIPTLILENGETLYDSRVIVEYLDHLAGGGRVLSSGWDRFAALRQQALADGIMDATLLQVYEGRWRAEDKREPKWVEHQTGKVQRALDYAEAHLSTPSANVHIGHITLACALGYLDLRMAGKWRDTYPRLVAWLADFEARVPAFAKTKFTA</sequence>
<organism evidence="2 3">
    <name type="scientific">Microvirga alba</name>
    <dbReference type="NCBI Taxonomy" id="2791025"/>
    <lineage>
        <taxon>Bacteria</taxon>
        <taxon>Pseudomonadati</taxon>
        <taxon>Pseudomonadota</taxon>
        <taxon>Alphaproteobacteria</taxon>
        <taxon>Hyphomicrobiales</taxon>
        <taxon>Methylobacteriaceae</taxon>
        <taxon>Microvirga</taxon>
    </lineage>
</organism>
<dbReference type="SUPFAM" id="SSF52833">
    <property type="entry name" value="Thioredoxin-like"/>
    <property type="match status" value="1"/>
</dbReference>
<dbReference type="InterPro" id="IPR036282">
    <property type="entry name" value="Glutathione-S-Trfase_C_sf"/>
</dbReference>
<comment type="caution">
    <text evidence="2">The sequence shown here is derived from an EMBL/GenBank/DDBJ whole genome shotgun (WGS) entry which is preliminary data.</text>
</comment>
<evidence type="ECO:0000313" key="3">
    <source>
        <dbReference type="Proteomes" id="UP000599312"/>
    </source>
</evidence>
<dbReference type="Pfam" id="PF13410">
    <property type="entry name" value="GST_C_2"/>
    <property type="match status" value="1"/>
</dbReference>
<feature type="domain" description="GST N-terminal" evidence="1">
    <location>
        <begin position="1"/>
        <end position="81"/>
    </location>
</feature>
<dbReference type="PROSITE" id="PS50404">
    <property type="entry name" value="GST_NTER"/>
    <property type="match status" value="1"/>
</dbReference>
<protein>
    <submittedName>
        <fullName evidence="2">Glutathione S-transferase</fullName>
    </submittedName>
</protein>
<dbReference type="CDD" id="cd03049">
    <property type="entry name" value="GST_N_3"/>
    <property type="match status" value="1"/>
</dbReference>
<dbReference type="InterPro" id="IPR004045">
    <property type="entry name" value="Glutathione_S-Trfase_N"/>
</dbReference>
<dbReference type="PANTHER" id="PTHR43968">
    <property type="match status" value="1"/>
</dbReference>
<dbReference type="EMBL" id="JADQDO010000006">
    <property type="protein sequence ID" value="MBF9234340.1"/>
    <property type="molecule type" value="Genomic_DNA"/>
</dbReference>
<dbReference type="SUPFAM" id="SSF47616">
    <property type="entry name" value="GST C-terminal domain-like"/>
    <property type="match status" value="1"/>
</dbReference>
<proteinExistence type="predicted"/>
<dbReference type="Gene3D" id="3.40.30.10">
    <property type="entry name" value="Glutaredoxin"/>
    <property type="match status" value="1"/>
</dbReference>
<evidence type="ECO:0000313" key="2">
    <source>
        <dbReference type="EMBL" id="MBF9234340.1"/>
    </source>
</evidence>
<dbReference type="PANTHER" id="PTHR43968:SF6">
    <property type="entry name" value="GLUTATHIONE S-TRANSFERASE OMEGA"/>
    <property type="match status" value="1"/>
</dbReference>
<reference evidence="2" key="1">
    <citation type="submission" date="2020-11" db="EMBL/GenBank/DDBJ databases">
        <authorList>
            <person name="Kim M.K."/>
        </authorList>
    </citation>
    <scope>NUCLEOTIDE SEQUENCE</scope>
    <source>
        <strain evidence="2">BT350</strain>
    </source>
</reference>
<dbReference type="CDD" id="cd03205">
    <property type="entry name" value="GST_C_6"/>
    <property type="match status" value="1"/>
</dbReference>
<dbReference type="AlphaFoldDB" id="A0A931BV12"/>
<dbReference type="InterPro" id="IPR036249">
    <property type="entry name" value="Thioredoxin-like_sf"/>
</dbReference>
<dbReference type="InterPro" id="IPR050983">
    <property type="entry name" value="GST_Omega/HSP26"/>
</dbReference>
<dbReference type="Proteomes" id="UP000599312">
    <property type="component" value="Unassembled WGS sequence"/>
</dbReference>
<name>A0A931BV12_9HYPH</name>
<accession>A0A931BV12</accession>
<dbReference type="Pfam" id="PF13409">
    <property type="entry name" value="GST_N_2"/>
    <property type="match status" value="1"/>
</dbReference>
<gene>
    <name evidence="2" type="ORF">I2H38_13245</name>
</gene>
<dbReference type="GO" id="GO:0005737">
    <property type="term" value="C:cytoplasm"/>
    <property type="evidence" value="ECO:0007669"/>
    <property type="project" value="TreeGrafter"/>
</dbReference>
<evidence type="ECO:0000259" key="1">
    <source>
        <dbReference type="PROSITE" id="PS50404"/>
    </source>
</evidence>
<dbReference type="RefSeq" id="WP_196272332.1">
    <property type="nucleotide sequence ID" value="NZ_JADQDO010000006.1"/>
</dbReference>